<dbReference type="AlphaFoldDB" id="A0A820P9S3"/>
<proteinExistence type="predicted"/>
<evidence type="ECO:0000256" key="1">
    <source>
        <dbReference type="SAM" id="SignalP"/>
    </source>
</evidence>
<feature type="signal peptide" evidence="1">
    <location>
        <begin position="1"/>
        <end position="21"/>
    </location>
</feature>
<dbReference type="Gene3D" id="3.40.50.1820">
    <property type="entry name" value="alpha/beta hydrolase"/>
    <property type="match status" value="1"/>
</dbReference>
<dbReference type="Proteomes" id="UP000663873">
    <property type="component" value="Unassembled WGS sequence"/>
</dbReference>
<sequence length="132" mass="14790">MMTAMSILLVTILFFCPMTKSKFPTRDPDCDLNITQLIQSKGYPCEEHKVTTADGYILGVFRIPHARNASSTTPGRPVLLQHGLLDAAVTWVMNLPDQSLGYILADAGYDVWLGNMRGNYYSRAHVKYNPDH</sequence>
<keyword evidence="1" id="KW-0732">Signal</keyword>
<dbReference type="InterPro" id="IPR006693">
    <property type="entry name" value="AB_hydrolase_lipase"/>
</dbReference>
<feature type="chain" id="PRO_5032660646" description="Partial AB-hydrolase lipase domain-containing protein" evidence="1">
    <location>
        <begin position="22"/>
        <end position="132"/>
    </location>
</feature>
<dbReference type="EMBL" id="CAJOBP010003320">
    <property type="protein sequence ID" value="CAF4399725.1"/>
    <property type="molecule type" value="Genomic_DNA"/>
</dbReference>
<protein>
    <recommendedName>
        <fullName evidence="2">Partial AB-hydrolase lipase domain-containing protein</fullName>
    </recommendedName>
</protein>
<dbReference type="SUPFAM" id="SSF53474">
    <property type="entry name" value="alpha/beta-Hydrolases"/>
    <property type="match status" value="1"/>
</dbReference>
<comment type="caution">
    <text evidence="3">The sequence shown here is derived from an EMBL/GenBank/DDBJ whole genome shotgun (WGS) entry which is preliminary data.</text>
</comment>
<name>A0A820P9S3_9BILA</name>
<dbReference type="InterPro" id="IPR029058">
    <property type="entry name" value="AB_hydrolase_fold"/>
</dbReference>
<accession>A0A820P9S3</accession>
<dbReference type="GO" id="GO:0006629">
    <property type="term" value="P:lipid metabolic process"/>
    <property type="evidence" value="ECO:0007669"/>
    <property type="project" value="InterPro"/>
</dbReference>
<reference evidence="3" key="1">
    <citation type="submission" date="2021-02" db="EMBL/GenBank/DDBJ databases">
        <authorList>
            <person name="Nowell W R."/>
        </authorList>
    </citation>
    <scope>NUCLEOTIDE SEQUENCE</scope>
</reference>
<gene>
    <name evidence="3" type="ORF">UJA718_LOCUS19022</name>
</gene>
<evidence type="ECO:0000313" key="4">
    <source>
        <dbReference type="Proteomes" id="UP000663873"/>
    </source>
</evidence>
<evidence type="ECO:0000313" key="3">
    <source>
        <dbReference type="EMBL" id="CAF4399725.1"/>
    </source>
</evidence>
<dbReference type="Pfam" id="PF04083">
    <property type="entry name" value="Abhydro_lipase"/>
    <property type="match status" value="1"/>
</dbReference>
<keyword evidence="4" id="KW-1185">Reference proteome</keyword>
<organism evidence="3 4">
    <name type="scientific">Rotaria socialis</name>
    <dbReference type="NCBI Taxonomy" id="392032"/>
    <lineage>
        <taxon>Eukaryota</taxon>
        <taxon>Metazoa</taxon>
        <taxon>Spiralia</taxon>
        <taxon>Gnathifera</taxon>
        <taxon>Rotifera</taxon>
        <taxon>Eurotatoria</taxon>
        <taxon>Bdelloidea</taxon>
        <taxon>Philodinida</taxon>
        <taxon>Philodinidae</taxon>
        <taxon>Rotaria</taxon>
    </lineage>
</organism>
<feature type="non-terminal residue" evidence="3">
    <location>
        <position position="132"/>
    </location>
</feature>
<dbReference type="PANTHER" id="PTHR11005">
    <property type="entry name" value="LYSOSOMAL ACID LIPASE-RELATED"/>
    <property type="match status" value="1"/>
</dbReference>
<feature type="domain" description="Partial AB-hydrolase lipase" evidence="2">
    <location>
        <begin position="34"/>
        <end position="95"/>
    </location>
</feature>
<evidence type="ECO:0000259" key="2">
    <source>
        <dbReference type="Pfam" id="PF04083"/>
    </source>
</evidence>